<comment type="caution">
    <text evidence="2">The sequence shown here is derived from an EMBL/GenBank/DDBJ whole genome shotgun (WGS) entry which is preliminary data.</text>
</comment>
<reference evidence="2" key="1">
    <citation type="submission" date="2020-07" db="EMBL/GenBank/DDBJ databases">
        <authorList>
            <person name="Pettersson B.M.F."/>
            <person name="Behra P.R.K."/>
            <person name="Ramesh M."/>
            <person name="Das S."/>
            <person name="Dasgupta S."/>
            <person name="Kirsebom L.A."/>
        </authorList>
    </citation>
    <scope>NUCLEOTIDE SEQUENCE</scope>
    <source>
        <strain evidence="2">DSM 44838</strain>
    </source>
</reference>
<keyword evidence="2" id="KW-0482">Metalloprotease</keyword>
<evidence type="ECO:0000313" key="3">
    <source>
        <dbReference type="Proteomes" id="UP001141629"/>
    </source>
</evidence>
<proteinExistence type="predicted"/>
<keyword evidence="2" id="KW-0378">Hydrolase</keyword>
<dbReference type="GO" id="GO:0004175">
    <property type="term" value="F:endopeptidase activity"/>
    <property type="evidence" value="ECO:0007669"/>
    <property type="project" value="UniProtKB-ARBA"/>
</dbReference>
<evidence type="ECO:0000313" key="2">
    <source>
        <dbReference type="EMBL" id="MCV7419073.1"/>
    </source>
</evidence>
<gene>
    <name evidence="2" type="ORF">H7K45_00805</name>
</gene>
<dbReference type="InterPro" id="IPR015837">
    <property type="entry name" value="UCP026622_CAAX_protease"/>
</dbReference>
<feature type="domain" description="CAAX prenyl protease 2/Lysostaphin resistance protein A-like" evidence="1">
    <location>
        <begin position="102"/>
        <end position="194"/>
    </location>
</feature>
<dbReference type="GO" id="GO:0080120">
    <property type="term" value="P:CAAX-box protein maturation"/>
    <property type="evidence" value="ECO:0007669"/>
    <property type="project" value="UniProtKB-ARBA"/>
</dbReference>
<keyword evidence="3" id="KW-1185">Reference proteome</keyword>
<sequence length="209" mass="21317">MPLQPNVGRAFLLAAALTGWSGLIAPRLTPRWRTAAQAVLAAALVERAGAPLGLRPPASRTGMRLGLRAAGAVSVAVAAATAVPTVRTGMGRRNMPAPLAEWFLVRIPVGTVWSEEAAFRAALGTVAARALGPTWGRVAQAVTFGLSHVADARGAGDTVVGTVAVTGCAGWVFGWLYDRSGSLAAPMLAHLAVNEVGAVAALTVQRVGV</sequence>
<dbReference type="PIRSF" id="PIRSF026622">
    <property type="entry name" value="Proteas_026622"/>
    <property type="match status" value="1"/>
</dbReference>
<evidence type="ECO:0000259" key="1">
    <source>
        <dbReference type="Pfam" id="PF02517"/>
    </source>
</evidence>
<dbReference type="InterPro" id="IPR003675">
    <property type="entry name" value="Rce1/LyrA-like_dom"/>
</dbReference>
<dbReference type="Pfam" id="PF02517">
    <property type="entry name" value="Rce1-like"/>
    <property type="match status" value="1"/>
</dbReference>
<organism evidence="2 3">
    <name type="scientific">Mycobacterium yunnanensis</name>
    <dbReference type="NCBI Taxonomy" id="368477"/>
    <lineage>
        <taxon>Bacteria</taxon>
        <taxon>Bacillati</taxon>
        <taxon>Actinomycetota</taxon>
        <taxon>Actinomycetes</taxon>
        <taxon>Mycobacteriales</taxon>
        <taxon>Mycobacteriaceae</taxon>
        <taxon>Mycobacterium</taxon>
    </lineage>
</organism>
<protein>
    <submittedName>
        <fullName evidence="2">CPBP family intramembrane metalloprotease</fullName>
    </submittedName>
</protein>
<dbReference type="GO" id="GO:0008237">
    <property type="term" value="F:metallopeptidase activity"/>
    <property type="evidence" value="ECO:0007669"/>
    <property type="project" value="UniProtKB-KW"/>
</dbReference>
<dbReference type="EMBL" id="JACKVK010000001">
    <property type="protein sequence ID" value="MCV7419073.1"/>
    <property type="molecule type" value="Genomic_DNA"/>
</dbReference>
<name>A0A9X2YUN9_9MYCO</name>
<dbReference type="Proteomes" id="UP001141629">
    <property type="component" value="Unassembled WGS sequence"/>
</dbReference>
<dbReference type="AlphaFoldDB" id="A0A9X2YUN9"/>
<reference evidence="2" key="2">
    <citation type="journal article" date="2022" name="BMC Genomics">
        <title>Comparative genome analysis of mycobacteria focusing on tRNA and non-coding RNA.</title>
        <authorList>
            <person name="Behra P.R.K."/>
            <person name="Pettersson B.M.F."/>
            <person name="Ramesh M."/>
            <person name="Das S."/>
            <person name="Dasgupta S."/>
            <person name="Kirsebom L.A."/>
        </authorList>
    </citation>
    <scope>NUCLEOTIDE SEQUENCE</scope>
    <source>
        <strain evidence="2">DSM 44838</strain>
    </source>
</reference>
<accession>A0A9X2YUN9</accession>
<keyword evidence="2" id="KW-0645">Protease</keyword>